<dbReference type="AlphaFoldDB" id="A0A4Z2D278"/>
<keyword evidence="9" id="KW-0539">Nucleus</keyword>
<evidence type="ECO:0000313" key="13">
    <source>
        <dbReference type="Proteomes" id="UP000311919"/>
    </source>
</evidence>
<comment type="similarity">
    <text evidence="2">Belongs to the krueppel C2H2-type zinc-finger protein family.</text>
</comment>
<evidence type="ECO:0000256" key="4">
    <source>
        <dbReference type="ARBA" id="ARBA00022737"/>
    </source>
</evidence>
<evidence type="ECO:0000256" key="3">
    <source>
        <dbReference type="ARBA" id="ARBA00022723"/>
    </source>
</evidence>
<dbReference type="OrthoDB" id="10004641at2759"/>
<dbReference type="GO" id="GO:0000981">
    <property type="term" value="F:DNA-binding transcription factor activity, RNA polymerase II-specific"/>
    <property type="evidence" value="ECO:0007669"/>
    <property type="project" value="TreeGrafter"/>
</dbReference>
<dbReference type="GO" id="GO:0008270">
    <property type="term" value="F:zinc ion binding"/>
    <property type="evidence" value="ECO:0007669"/>
    <property type="project" value="UniProtKB-KW"/>
</dbReference>
<name>A0A4Z2D278_SCHJA</name>
<dbReference type="EMBL" id="SKCS01000357">
    <property type="protein sequence ID" value="TNN10509.1"/>
    <property type="molecule type" value="Genomic_DNA"/>
</dbReference>
<feature type="domain" description="C2H2-type" evidence="11">
    <location>
        <begin position="489"/>
        <end position="517"/>
    </location>
</feature>
<proteinExistence type="inferred from homology"/>
<keyword evidence="4" id="KW-0677">Repeat</keyword>
<dbReference type="Proteomes" id="UP000311919">
    <property type="component" value="Unassembled WGS sequence"/>
</dbReference>
<evidence type="ECO:0000256" key="10">
    <source>
        <dbReference type="PROSITE-ProRule" id="PRU00042"/>
    </source>
</evidence>
<evidence type="ECO:0000256" key="8">
    <source>
        <dbReference type="ARBA" id="ARBA00023163"/>
    </source>
</evidence>
<keyword evidence="6" id="KW-0862">Zinc</keyword>
<keyword evidence="7" id="KW-0805">Transcription regulation</keyword>
<dbReference type="InterPro" id="IPR036236">
    <property type="entry name" value="Znf_C2H2_sf"/>
</dbReference>
<keyword evidence="8" id="KW-0804">Transcription</keyword>
<dbReference type="Pfam" id="PF00096">
    <property type="entry name" value="zf-C2H2"/>
    <property type="match status" value="4"/>
</dbReference>
<evidence type="ECO:0000256" key="1">
    <source>
        <dbReference type="ARBA" id="ARBA00004123"/>
    </source>
</evidence>
<comment type="subcellular location">
    <subcellularLocation>
        <location evidence="1">Nucleus</location>
    </subcellularLocation>
</comment>
<feature type="domain" description="C2H2-type" evidence="11">
    <location>
        <begin position="51"/>
        <end position="78"/>
    </location>
</feature>
<evidence type="ECO:0000256" key="6">
    <source>
        <dbReference type="ARBA" id="ARBA00022833"/>
    </source>
</evidence>
<evidence type="ECO:0000256" key="7">
    <source>
        <dbReference type="ARBA" id="ARBA00023015"/>
    </source>
</evidence>
<evidence type="ECO:0000259" key="11">
    <source>
        <dbReference type="PROSITE" id="PS50157"/>
    </source>
</evidence>
<dbReference type="STRING" id="6182.A0A4Z2D278"/>
<sequence>MSSVFINNISPFSNNTFDSTKSNFHSMKNNLKISKEAINNTDNRIDRERGYSCPQCAKCFTSNSGLKQHMHIHASFKPFTCQVCHKAYTQFSNLCRHKRLHKRCRQKPDCLQCGNEFANTYSLLKHQVLTSCGNSALCKTNNINNNDKRTIKLDNDSHSLNCINSLKKTASYNTKRLKGLKQSENDRRLKSRKLNSIKIVNICNASLKANNHNGGQRVYQSNTFHKDVEQSQQINKYTKDYSHLITLFTPNTICKSYDTKLLRSNEIQLKFDDIDEYESNTYKTNYANEIHLTKHSPKMNNAEFLNLKTSSNPIDLSYPSEHKKVNIENWSHIMNSNKTNTEGVHDINKSYSNPFINTNNQLIKSDIKNNTTFMKNSSYENKFQYLYEIVNLALCTAQQQSLTKSVKDQEQKNDGITEHHNIEQQVNEDSCVSSSSSIVLTNNFDRYSSMSSQNLLYDSYYTCNVCNKQFPRAANLNRHIRTHTGEQPYRCPHCDRLFSISSNMQRHVRNIHSRNNLLFKDSK</sequence>
<protein>
    <submittedName>
        <fullName evidence="12">MDS1 and EVI1 complex locus protein</fullName>
    </submittedName>
</protein>
<dbReference type="PANTHER" id="PTHR24394:SF48">
    <property type="entry name" value="ZINC FINGER PROTEIN 771"/>
    <property type="match status" value="1"/>
</dbReference>
<dbReference type="PROSITE" id="PS00028">
    <property type="entry name" value="ZINC_FINGER_C2H2_1"/>
    <property type="match status" value="4"/>
</dbReference>
<evidence type="ECO:0000256" key="9">
    <source>
        <dbReference type="ARBA" id="ARBA00023242"/>
    </source>
</evidence>
<feature type="domain" description="C2H2-type" evidence="11">
    <location>
        <begin position="79"/>
        <end position="106"/>
    </location>
</feature>
<dbReference type="PANTHER" id="PTHR24394">
    <property type="entry name" value="ZINC FINGER PROTEIN"/>
    <property type="match status" value="1"/>
</dbReference>
<feature type="domain" description="C2H2-type" evidence="11">
    <location>
        <begin position="461"/>
        <end position="488"/>
    </location>
</feature>
<dbReference type="FunFam" id="3.30.160.60:FF:000202">
    <property type="entry name" value="Zinc finger protein 574"/>
    <property type="match status" value="1"/>
</dbReference>
<evidence type="ECO:0000256" key="2">
    <source>
        <dbReference type="ARBA" id="ARBA00006991"/>
    </source>
</evidence>
<dbReference type="Gene3D" id="3.30.160.60">
    <property type="entry name" value="Classic Zinc Finger"/>
    <property type="match status" value="4"/>
</dbReference>
<dbReference type="SMART" id="SM00355">
    <property type="entry name" value="ZnF_C2H2"/>
    <property type="match status" value="4"/>
</dbReference>
<dbReference type="GO" id="GO:0003677">
    <property type="term" value="F:DNA binding"/>
    <property type="evidence" value="ECO:0007669"/>
    <property type="project" value="UniProtKB-KW"/>
</dbReference>
<dbReference type="PROSITE" id="PS50157">
    <property type="entry name" value="ZINC_FINGER_C2H2_2"/>
    <property type="match status" value="4"/>
</dbReference>
<keyword evidence="3" id="KW-0479">Metal-binding</keyword>
<keyword evidence="5 10" id="KW-0863">Zinc-finger</keyword>
<evidence type="ECO:0000256" key="5">
    <source>
        <dbReference type="ARBA" id="ARBA00022771"/>
    </source>
</evidence>
<comment type="caution">
    <text evidence="12">The sequence shown here is derived from an EMBL/GenBank/DDBJ whole genome shotgun (WGS) entry which is preliminary data.</text>
</comment>
<organism evidence="12 13">
    <name type="scientific">Schistosoma japonicum</name>
    <name type="common">Blood fluke</name>
    <dbReference type="NCBI Taxonomy" id="6182"/>
    <lineage>
        <taxon>Eukaryota</taxon>
        <taxon>Metazoa</taxon>
        <taxon>Spiralia</taxon>
        <taxon>Lophotrochozoa</taxon>
        <taxon>Platyhelminthes</taxon>
        <taxon>Trematoda</taxon>
        <taxon>Digenea</taxon>
        <taxon>Strigeidida</taxon>
        <taxon>Schistosomatoidea</taxon>
        <taxon>Schistosomatidae</taxon>
        <taxon>Schistosoma</taxon>
    </lineage>
</organism>
<keyword evidence="13" id="KW-1185">Reference proteome</keyword>
<dbReference type="SUPFAM" id="SSF57667">
    <property type="entry name" value="beta-beta-alpha zinc fingers"/>
    <property type="match status" value="2"/>
</dbReference>
<reference evidence="12 13" key="1">
    <citation type="submission" date="2019-03" db="EMBL/GenBank/DDBJ databases">
        <title>An improved genome assembly of the fluke Schistosoma japonicum.</title>
        <authorList>
            <person name="Hu W."/>
            <person name="Luo F."/>
            <person name="Yin M."/>
            <person name="Mo X."/>
            <person name="Sun C."/>
            <person name="Wu Q."/>
            <person name="Zhu B."/>
            <person name="Xiang M."/>
            <person name="Wang J."/>
            <person name="Wang Y."/>
            <person name="Zhang T."/>
            <person name="Xu B."/>
            <person name="Zheng H."/>
            <person name="Feng Z."/>
        </authorList>
    </citation>
    <scope>NUCLEOTIDE SEQUENCE [LARGE SCALE GENOMIC DNA]</scope>
    <source>
        <strain evidence="12">HuSjv2</strain>
        <tissue evidence="12">Worms</tissue>
    </source>
</reference>
<dbReference type="FunFam" id="3.30.160.60:FF:000690">
    <property type="entry name" value="Zinc finger protein 354C"/>
    <property type="match status" value="1"/>
</dbReference>
<dbReference type="InterPro" id="IPR013087">
    <property type="entry name" value="Znf_C2H2_type"/>
</dbReference>
<gene>
    <name evidence="12" type="ORF">EWB00_005322</name>
</gene>
<dbReference type="GO" id="GO:0032502">
    <property type="term" value="P:developmental process"/>
    <property type="evidence" value="ECO:0007669"/>
    <property type="project" value="UniProtKB-ARBA"/>
</dbReference>
<accession>A0A4Z2D278</accession>
<dbReference type="FunFam" id="3.30.160.60:FF:000761">
    <property type="entry name" value="Zinc finger protein 449"/>
    <property type="match status" value="1"/>
</dbReference>
<dbReference type="GO" id="GO:0005634">
    <property type="term" value="C:nucleus"/>
    <property type="evidence" value="ECO:0007669"/>
    <property type="project" value="UniProtKB-SubCell"/>
</dbReference>
<evidence type="ECO:0000313" key="12">
    <source>
        <dbReference type="EMBL" id="TNN10509.1"/>
    </source>
</evidence>